<dbReference type="AlphaFoldDB" id="A0A099KJP0"/>
<dbReference type="PANTHER" id="PTHR40691">
    <property type="entry name" value="(NA+)-NQR MATURATION NQRM"/>
    <property type="match status" value="1"/>
</dbReference>
<evidence type="ECO:0008006" key="3">
    <source>
        <dbReference type="Google" id="ProtNLM"/>
    </source>
</evidence>
<dbReference type="RefSeq" id="WP_033083500.1">
    <property type="nucleotide sequence ID" value="NZ_JQEC01000046.1"/>
</dbReference>
<gene>
    <name evidence="1" type="ORF">GAB14E_3591</name>
</gene>
<dbReference type="OrthoDB" id="5296227at2"/>
<evidence type="ECO:0000313" key="2">
    <source>
        <dbReference type="Proteomes" id="UP000029868"/>
    </source>
</evidence>
<proteinExistence type="predicted"/>
<dbReference type="PANTHER" id="PTHR40691:SF1">
    <property type="entry name" value="EXPORTED PROTEIN"/>
    <property type="match status" value="1"/>
</dbReference>
<dbReference type="InterPro" id="IPR007495">
    <property type="entry name" value="NqrM"/>
</dbReference>
<dbReference type="EMBL" id="JQEC01000046">
    <property type="protein sequence ID" value="KGJ90591.1"/>
    <property type="molecule type" value="Genomic_DNA"/>
</dbReference>
<dbReference type="Pfam" id="PF04400">
    <property type="entry name" value="NqrM"/>
    <property type="match status" value="1"/>
</dbReference>
<sequence length="76" mass="8395">MMIFFITFGFFLVVGAAMAVGYIFQNRTLAGSCGGLASVGIDKECNCDNPCEKRQEREKKAALEDNLRNKIDVTNL</sequence>
<dbReference type="PATRIC" id="fig|28229.3.peg.3513"/>
<dbReference type="Proteomes" id="UP000029868">
    <property type="component" value="Unassembled WGS sequence"/>
</dbReference>
<comment type="caution">
    <text evidence="1">The sequence shown here is derived from an EMBL/GenBank/DDBJ whole genome shotgun (WGS) entry which is preliminary data.</text>
</comment>
<reference evidence="1 2" key="1">
    <citation type="submission" date="2014-08" db="EMBL/GenBank/DDBJ databases">
        <title>Genomic and Phenotypic Diversity of Colwellia psychrerythraea strains from Disparate Marine Basins.</title>
        <authorList>
            <person name="Techtmann S.M."/>
            <person name="Stelling S.C."/>
            <person name="Utturkar S.M."/>
            <person name="Alshibli N."/>
            <person name="Harris A."/>
            <person name="Brown S.D."/>
            <person name="Hazen T.C."/>
        </authorList>
    </citation>
    <scope>NUCLEOTIDE SEQUENCE [LARGE SCALE GENOMIC DNA]</scope>
    <source>
        <strain evidence="1 2">GAB14E</strain>
    </source>
</reference>
<evidence type="ECO:0000313" key="1">
    <source>
        <dbReference type="EMBL" id="KGJ90591.1"/>
    </source>
</evidence>
<protein>
    <recommendedName>
        <fullName evidence="3">Na(+)-translocating NADH-quinone reductase subunit E</fullName>
    </recommendedName>
</protein>
<organism evidence="1 2">
    <name type="scientific">Colwellia psychrerythraea</name>
    <name type="common">Vibrio psychroerythus</name>
    <dbReference type="NCBI Taxonomy" id="28229"/>
    <lineage>
        <taxon>Bacteria</taxon>
        <taxon>Pseudomonadati</taxon>
        <taxon>Pseudomonadota</taxon>
        <taxon>Gammaproteobacteria</taxon>
        <taxon>Alteromonadales</taxon>
        <taxon>Colwelliaceae</taxon>
        <taxon>Colwellia</taxon>
    </lineage>
</organism>
<accession>A0A099KJP0</accession>
<name>A0A099KJP0_COLPS</name>